<dbReference type="GO" id="GO:0005929">
    <property type="term" value="C:cilium"/>
    <property type="evidence" value="ECO:0000318"/>
    <property type="project" value="GO_Central"/>
</dbReference>
<evidence type="ECO:0000256" key="10">
    <source>
        <dbReference type="ARBA" id="ARBA00023069"/>
    </source>
</evidence>
<feature type="transmembrane region" description="Helical" evidence="14">
    <location>
        <begin position="21"/>
        <end position="43"/>
    </location>
</feature>
<dbReference type="KEGG" id="hro:HELRODRAFT_88186"/>
<feature type="transmembrane region" description="Helical" evidence="14">
    <location>
        <begin position="82"/>
        <end position="101"/>
    </location>
</feature>
<dbReference type="RefSeq" id="XP_009028107.1">
    <property type="nucleotide sequence ID" value="XM_009029859.1"/>
</dbReference>
<dbReference type="InterPro" id="IPR024133">
    <property type="entry name" value="TM_138"/>
</dbReference>
<comment type="similarity">
    <text evidence="4">Belongs to the TMEM138 family.</text>
</comment>
<feature type="transmembrane region" description="Helical" evidence="14">
    <location>
        <begin position="49"/>
        <end position="75"/>
    </location>
</feature>
<dbReference type="EnsemblMetazoa" id="HelroT88186">
    <property type="protein sequence ID" value="HelroP88186"/>
    <property type="gene ID" value="HelroG88186"/>
</dbReference>
<dbReference type="AlphaFoldDB" id="T1G6Z5"/>
<dbReference type="OrthoDB" id="189688at2759"/>
<dbReference type="EMBL" id="AMQM01007296">
    <property type="status" value="NOT_ANNOTATED_CDS"/>
    <property type="molecule type" value="Genomic_DNA"/>
</dbReference>
<feature type="transmembrane region" description="Helical" evidence="14">
    <location>
        <begin position="113"/>
        <end position="133"/>
    </location>
</feature>
<evidence type="ECO:0000256" key="1">
    <source>
        <dbReference type="ARBA" id="ARBA00003709"/>
    </source>
</evidence>
<evidence type="ECO:0000256" key="11">
    <source>
        <dbReference type="ARBA" id="ARBA00023136"/>
    </source>
</evidence>
<keyword evidence="8" id="KW-0970">Cilium biogenesis/degradation</keyword>
<evidence type="ECO:0000256" key="3">
    <source>
        <dbReference type="ARBA" id="ARBA00004138"/>
    </source>
</evidence>
<gene>
    <name evidence="16" type="primary">20216842</name>
    <name evidence="15" type="ORF">HELRODRAFT_88186</name>
</gene>
<keyword evidence="17" id="KW-1185">Reference proteome</keyword>
<evidence type="ECO:0000256" key="7">
    <source>
        <dbReference type="ARBA" id="ARBA00022692"/>
    </source>
</evidence>
<dbReference type="FunCoup" id="T1G6Z5">
    <property type="interactions" value="114"/>
</dbReference>
<dbReference type="PANTHER" id="PTHR13306:SF6">
    <property type="entry name" value="TRANSMEMBRANE PROTEIN 138"/>
    <property type="match status" value="1"/>
</dbReference>
<keyword evidence="12" id="KW-0325">Glycoprotein</keyword>
<evidence type="ECO:0000256" key="8">
    <source>
        <dbReference type="ARBA" id="ARBA00022794"/>
    </source>
</evidence>
<reference evidence="15 17" key="2">
    <citation type="journal article" date="2013" name="Nature">
        <title>Insights into bilaterian evolution from three spiralian genomes.</title>
        <authorList>
            <person name="Simakov O."/>
            <person name="Marletaz F."/>
            <person name="Cho S.J."/>
            <person name="Edsinger-Gonzales E."/>
            <person name="Havlak P."/>
            <person name="Hellsten U."/>
            <person name="Kuo D.H."/>
            <person name="Larsson T."/>
            <person name="Lv J."/>
            <person name="Arendt D."/>
            <person name="Savage R."/>
            <person name="Osoegawa K."/>
            <person name="de Jong P."/>
            <person name="Grimwood J."/>
            <person name="Chapman J.A."/>
            <person name="Shapiro H."/>
            <person name="Aerts A."/>
            <person name="Otillar R.P."/>
            <person name="Terry A.Y."/>
            <person name="Boore J.L."/>
            <person name="Grigoriev I.V."/>
            <person name="Lindberg D.R."/>
            <person name="Seaver E.C."/>
            <person name="Weisblat D.A."/>
            <person name="Putnam N.H."/>
            <person name="Rokhsar D.S."/>
        </authorList>
    </citation>
    <scope>NUCLEOTIDE SEQUENCE</scope>
</reference>
<comment type="function">
    <text evidence="1">Required for ciliogenesis.</text>
</comment>
<name>T1G6Z5_HELRO</name>
<evidence type="ECO:0000256" key="14">
    <source>
        <dbReference type="SAM" id="Phobius"/>
    </source>
</evidence>
<evidence type="ECO:0000256" key="4">
    <source>
        <dbReference type="ARBA" id="ARBA00010572"/>
    </source>
</evidence>
<dbReference type="InParanoid" id="T1G6Z5"/>
<accession>T1G6Z5</accession>
<dbReference type="EMBL" id="KB097594">
    <property type="protein sequence ID" value="ESN93779.1"/>
    <property type="molecule type" value="Genomic_DNA"/>
</dbReference>
<keyword evidence="10" id="KW-0969">Cilium</keyword>
<evidence type="ECO:0000256" key="6">
    <source>
        <dbReference type="ARBA" id="ARBA00022554"/>
    </source>
</evidence>
<evidence type="ECO:0000313" key="17">
    <source>
        <dbReference type="Proteomes" id="UP000015101"/>
    </source>
</evidence>
<dbReference type="STRING" id="6412.T1G6Z5"/>
<dbReference type="OMA" id="FYKRTAM"/>
<evidence type="ECO:0000256" key="5">
    <source>
        <dbReference type="ARBA" id="ARBA00014515"/>
    </source>
</evidence>
<dbReference type="GeneID" id="20216842"/>
<dbReference type="GO" id="GO:0005774">
    <property type="term" value="C:vacuolar membrane"/>
    <property type="evidence" value="ECO:0007669"/>
    <property type="project" value="UniProtKB-SubCell"/>
</dbReference>
<proteinExistence type="inferred from homology"/>
<evidence type="ECO:0000313" key="16">
    <source>
        <dbReference type="EnsemblMetazoa" id="HelroP88186"/>
    </source>
</evidence>
<comment type="subcellular location">
    <subcellularLocation>
        <location evidence="3">Cell projection</location>
        <location evidence="3">Cilium</location>
    </subcellularLocation>
    <subcellularLocation>
        <location evidence="2">Vacuole membrane</location>
        <topology evidence="2">Multi-pass membrane protein</topology>
    </subcellularLocation>
</comment>
<keyword evidence="9 14" id="KW-1133">Transmembrane helix</keyword>
<dbReference type="GO" id="GO:0030030">
    <property type="term" value="P:cell projection organization"/>
    <property type="evidence" value="ECO:0007669"/>
    <property type="project" value="UniProtKB-KW"/>
</dbReference>
<evidence type="ECO:0000256" key="13">
    <source>
        <dbReference type="ARBA" id="ARBA00023273"/>
    </source>
</evidence>
<sequence>MMQAQKYNVILVIQHILLLEDLLMNSFGMLAFPSNFTILIIYFVQDICILLSAIALFLVFIETYLFQAGLIFLLIDKFKKTIFTILFYLCITVALHAWGLVCSWSNPLYYTEVPGYTALYALQRLTAVVYYYLYKRTSLRLSDPRYYADSQWIRDMFEQKQP</sequence>
<keyword evidence="13" id="KW-0966">Cell projection</keyword>
<evidence type="ECO:0000256" key="9">
    <source>
        <dbReference type="ARBA" id="ARBA00022989"/>
    </source>
</evidence>
<keyword evidence="11 14" id="KW-0472">Membrane</keyword>
<dbReference type="Pfam" id="PF14935">
    <property type="entry name" value="TMEM138"/>
    <property type="match status" value="1"/>
</dbReference>
<reference evidence="16" key="3">
    <citation type="submission" date="2015-06" db="UniProtKB">
        <authorList>
            <consortium name="EnsemblMetazoa"/>
        </authorList>
    </citation>
    <scope>IDENTIFICATION</scope>
</reference>
<reference evidence="17" key="1">
    <citation type="submission" date="2012-12" db="EMBL/GenBank/DDBJ databases">
        <authorList>
            <person name="Hellsten U."/>
            <person name="Grimwood J."/>
            <person name="Chapman J.A."/>
            <person name="Shapiro H."/>
            <person name="Aerts A."/>
            <person name="Otillar R.P."/>
            <person name="Terry A.Y."/>
            <person name="Boore J.L."/>
            <person name="Simakov O."/>
            <person name="Marletaz F."/>
            <person name="Cho S.-J."/>
            <person name="Edsinger-Gonzales E."/>
            <person name="Havlak P."/>
            <person name="Kuo D.-H."/>
            <person name="Larsson T."/>
            <person name="Lv J."/>
            <person name="Arendt D."/>
            <person name="Savage R."/>
            <person name="Osoegawa K."/>
            <person name="de Jong P."/>
            <person name="Lindberg D.R."/>
            <person name="Seaver E.C."/>
            <person name="Weisblat D.A."/>
            <person name="Putnam N.H."/>
            <person name="Grigoriev I.V."/>
            <person name="Rokhsar D.S."/>
        </authorList>
    </citation>
    <scope>NUCLEOTIDE SEQUENCE</scope>
</reference>
<evidence type="ECO:0000313" key="15">
    <source>
        <dbReference type="EMBL" id="ESN93779.1"/>
    </source>
</evidence>
<protein>
    <recommendedName>
        <fullName evidence="5">Transmembrane protein 138</fullName>
    </recommendedName>
</protein>
<keyword evidence="6" id="KW-0926">Vacuole</keyword>
<evidence type="ECO:0000256" key="12">
    <source>
        <dbReference type="ARBA" id="ARBA00023180"/>
    </source>
</evidence>
<dbReference type="CTD" id="20216842"/>
<dbReference type="Proteomes" id="UP000015101">
    <property type="component" value="Unassembled WGS sequence"/>
</dbReference>
<keyword evidence="7 14" id="KW-0812">Transmembrane</keyword>
<evidence type="ECO:0000256" key="2">
    <source>
        <dbReference type="ARBA" id="ARBA00004128"/>
    </source>
</evidence>
<organism evidence="16 17">
    <name type="scientific">Helobdella robusta</name>
    <name type="common">Californian leech</name>
    <dbReference type="NCBI Taxonomy" id="6412"/>
    <lineage>
        <taxon>Eukaryota</taxon>
        <taxon>Metazoa</taxon>
        <taxon>Spiralia</taxon>
        <taxon>Lophotrochozoa</taxon>
        <taxon>Annelida</taxon>
        <taxon>Clitellata</taxon>
        <taxon>Hirudinea</taxon>
        <taxon>Rhynchobdellida</taxon>
        <taxon>Glossiphoniidae</taxon>
        <taxon>Helobdella</taxon>
    </lineage>
</organism>
<dbReference type="eggNOG" id="ENOG502RWE6">
    <property type="taxonomic scope" value="Eukaryota"/>
</dbReference>
<dbReference type="HOGENOM" id="CLU_104681_0_0_1"/>
<dbReference type="PANTHER" id="PTHR13306">
    <property type="entry name" value="TRANSMEMBRANE PROTEIN 138"/>
    <property type="match status" value="1"/>
</dbReference>